<reference evidence="1 2" key="1">
    <citation type="submission" date="2018-11" db="EMBL/GenBank/DDBJ databases">
        <authorList>
            <consortium name="Pathogen Informatics"/>
        </authorList>
    </citation>
    <scope>NUCLEOTIDE SEQUENCE [LARGE SCALE GENOMIC DNA]</scope>
    <source>
        <strain>Denwood</strain>
        <strain evidence="2">Zambia</strain>
    </source>
</reference>
<protein>
    <submittedName>
        <fullName evidence="1">Uncharacterized protein</fullName>
    </submittedName>
</protein>
<evidence type="ECO:0000313" key="1">
    <source>
        <dbReference type="EMBL" id="VDP76736.1"/>
    </source>
</evidence>
<keyword evidence="2" id="KW-1185">Reference proteome</keyword>
<proteinExistence type="predicted"/>
<gene>
    <name evidence="1" type="ORF">SMTD_LOCUS18310</name>
</gene>
<sequence>MTSRNNNHLTSLFSILQCSRSSIRSRRAICPINLRMIFFSRYKKNKT</sequence>
<dbReference type="AlphaFoldDB" id="A0A3P8KDI1"/>
<name>A0A3P8KDI1_9TREM</name>
<accession>A0A3P8KDI1</accession>
<organism evidence="1 2">
    <name type="scientific">Schistosoma mattheei</name>
    <dbReference type="NCBI Taxonomy" id="31246"/>
    <lineage>
        <taxon>Eukaryota</taxon>
        <taxon>Metazoa</taxon>
        <taxon>Spiralia</taxon>
        <taxon>Lophotrochozoa</taxon>
        <taxon>Platyhelminthes</taxon>
        <taxon>Trematoda</taxon>
        <taxon>Digenea</taxon>
        <taxon>Strigeidida</taxon>
        <taxon>Schistosomatoidea</taxon>
        <taxon>Schistosomatidae</taxon>
        <taxon>Schistosoma</taxon>
    </lineage>
</organism>
<dbReference type="EMBL" id="UZAL01040251">
    <property type="protein sequence ID" value="VDP76736.1"/>
    <property type="molecule type" value="Genomic_DNA"/>
</dbReference>
<evidence type="ECO:0000313" key="2">
    <source>
        <dbReference type="Proteomes" id="UP000269396"/>
    </source>
</evidence>
<dbReference type="Proteomes" id="UP000269396">
    <property type="component" value="Unassembled WGS sequence"/>
</dbReference>